<gene>
    <name evidence="3" type="ORF">OL599_16560</name>
</gene>
<feature type="transmembrane region" description="Helical" evidence="1">
    <location>
        <begin position="21"/>
        <end position="44"/>
    </location>
</feature>
<evidence type="ECO:0000259" key="2">
    <source>
        <dbReference type="Pfam" id="PF00892"/>
    </source>
</evidence>
<evidence type="ECO:0000313" key="4">
    <source>
        <dbReference type="Proteomes" id="UP001165679"/>
    </source>
</evidence>
<evidence type="ECO:0000256" key="1">
    <source>
        <dbReference type="SAM" id="Phobius"/>
    </source>
</evidence>
<reference evidence="3" key="1">
    <citation type="submission" date="2022-09" db="EMBL/GenBank/DDBJ databases">
        <title>Rhodovastum sp. nov. RN2-1 isolated from soil in Seongnam, South Korea.</title>
        <authorList>
            <person name="Le N.T."/>
        </authorList>
    </citation>
    <scope>NUCLEOTIDE SEQUENCE</scope>
    <source>
        <strain evidence="3">RN2-1</strain>
    </source>
</reference>
<organism evidence="3 4">
    <name type="scientific">Limobrevibacterium gyesilva</name>
    <dbReference type="NCBI Taxonomy" id="2991712"/>
    <lineage>
        <taxon>Bacteria</taxon>
        <taxon>Pseudomonadati</taxon>
        <taxon>Pseudomonadota</taxon>
        <taxon>Alphaproteobacteria</taxon>
        <taxon>Acetobacterales</taxon>
        <taxon>Acetobacteraceae</taxon>
        <taxon>Limobrevibacterium</taxon>
    </lineage>
</organism>
<keyword evidence="1" id="KW-0472">Membrane</keyword>
<feature type="transmembrane region" description="Helical" evidence="1">
    <location>
        <begin position="94"/>
        <end position="116"/>
    </location>
</feature>
<dbReference type="AlphaFoldDB" id="A0AA42CEL4"/>
<feature type="transmembrane region" description="Helical" evidence="1">
    <location>
        <begin position="168"/>
        <end position="187"/>
    </location>
</feature>
<dbReference type="Proteomes" id="UP001165679">
    <property type="component" value="Unassembled WGS sequence"/>
</dbReference>
<accession>A0AA42CEL4</accession>
<reference evidence="3" key="2">
    <citation type="submission" date="2022-10" db="EMBL/GenBank/DDBJ databases">
        <authorList>
            <person name="Trinh H.N."/>
        </authorList>
    </citation>
    <scope>NUCLEOTIDE SEQUENCE</scope>
    <source>
        <strain evidence="3">RN2-1</strain>
    </source>
</reference>
<feature type="transmembrane region" description="Helical" evidence="1">
    <location>
        <begin position="199"/>
        <end position="222"/>
    </location>
</feature>
<dbReference type="GO" id="GO:0016020">
    <property type="term" value="C:membrane"/>
    <property type="evidence" value="ECO:0007669"/>
    <property type="project" value="InterPro"/>
</dbReference>
<proteinExistence type="predicted"/>
<dbReference type="PANTHER" id="PTHR22911">
    <property type="entry name" value="ACYL-MALONYL CONDENSING ENZYME-RELATED"/>
    <property type="match status" value="1"/>
</dbReference>
<feature type="transmembrane region" description="Helical" evidence="1">
    <location>
        <begin position="228"/>
        <end position="245"/>
    </location>
</feature>
<feature type="transmembrane region" description="Helical" evidence="1">
    <location>
        <begin position="257"/>
        <end position="276"/>
    </location>
</feature>
<keyword evidence="4" id="KW-1185">Reference proteome</keyword>
<sequence length="308" mass="32517">MSLDLPREAAGPALAPGRDASATLAGIGLTVLGVFLFSGCNALAKWLVASYPVGETLFVRSLTALLLVAPFITRADLATLRPDRQFRWRPGLHLLRVFCSAIEVGCFYWALVYIPLADVSTIYLAGPIYVTAMSALFLGEQVGWRRWTAVLAGFAGVLVALRPTGNALSPQAVVAVLGSLLYAISLVATRRLRGTPNPVLVASQFAALLLLSAASAAFGWVLPTPGDAVLLALVGAVAMLAYLCVNRGLQLTPASVVAPFQYSSIIWAVALGYVVFGDIPGINIVIGAAIIVGAGLVILFREEKRRRT</sequence>
<feature type="transmembrane region" description="Helical" evidence="1">
    <location>
        <begin position="122"/>
        <end position="139"/>
    </location>
</feature>
<dbReference type="SUPFAM" id="SSF103481">
    <property type="entry name" value="Multidrug resistance efflux transporter EmrE"/>
    <property type="match status" value="2"/>
</dbReference>
<feature type="domain" description="EamA" evidence="2">
    <location>
        <begin position="25"/>
        <end position="161"/>
    </location>
</feature>
<comment type="caution">
    <text evidence="3">The sequence shown here is derived from an EMBL/GenBank/DDBJ whole genome shotgun (WGS) entry which is preliminary data.</text>
</comment>
<feature type="transmembrane region" description="Helical" evidence="1">
    <location>
        <begin position="56"/>
        <end position="73"/>
    </location>
</feature>
<dbReference type="Pfam" id="PF00892">
    <property type="entry name" value="EamA"/>
    <property type="match status" value="2"/>
</dbReference>
<dbReference type="EMBL" id="JAPDNT010000016">
    <property type="protein sequence ID" value="MCW3476193.1"/>
    <property type="molecule type" value="Genomic_DNA"/>
</dbReference>
<dbReference type="InterPro" id="IPR037185">
    <property type="entry name" value="EmrE-like"/>
</dbReference>
<dbReference type="RefSeq" id="WP_264714950.1">
    <property type="nucleotide sequence ID" value="NZ_JAPDNT010000016.1"/>
</dbReference>
<feature type="domain" description="EamA" evidence="2">
    <location>
        <begin position="173"/>
        <end position="299"/>
    </location>
</feature>
<dbReference type="InterPro" id="IPR000620">
    <property type="entry name" value="EamA_dom"/>
</dbReference>
<protein>
    <submittedName>
        <fullName evidence="3">DMT family transporter</fullName>
    </submittedName>
</protein>
<keyword evidence="1" id="KW-1133">Transmembrane helix</keyword>
<evidence type="ECO:0000313" key="3">
    <source>
        <dbReference type="EMBL" id="MCW3476193.1"/>
    </source>
</evidence>
<keyword evidence="1" id="KW-0812">Transmembrane</keyword>
<feature type="transmembrane region" description="Helical" evidence="1">
    <location>
        <begin position="282"/>
        <end position="300"/>
    </location>
</feature>
<dbReference type="PANTHER" id="PTHR22911:SF135">
    <property type="entry name" value="BLR4310 PROTEIN"/>
    <property type="match status" value="1"/>
</dbReference>
<dbReference type="Gene3D" id="1.10.3730.20">
    <property type="match status" value="1"/>
</dbReference>
<name>A0AA42CEL4_9PROT</name>